<sequence length="124" mass="12581">MLTHASVLHPADDPFDRADIKPAADATDRLAFPSATPVSKLPFSVISYAGETETYTTPELLRTLQAIDVDALATATATATATSDAGESTSTPTADVTPVVNGANTKAVAGGAGLFAVLAAMMMV</sequence>
<dbReference type="Proteomes" id="UP000266234">
    <property type="component" value="Unassembled WGS sequence"/>
</dbReference>
<reference evidence="1 2" key="1">
    <citation type="journal article" date="2018" name="PLoS Pathog.">
        <title>Evolution of structural diversity of trichothecenes, a family of toxins produced by plant pathogenic and entomopathogenic fungi.</title>
        <authorList>
            <person name="Proctor R.H."/>
            <person name="McCormick S.P."/>
            <person name="Kim H.S."/>
            <person name="Cardoza R.E."/>
            <person name="Stanley A.M."/>
            <person name="Lindo L."/>
            <person name="Kelly A."/>
            <person name="Brown D.W."/>
            <person name="Lee T."/>
            <person name="Vaughan M.M."/>
            <person name="Alexander N.J."/>
            <person name="Busman M."/>
            <person name="Gutierrez S."/>
        </authorList>
    </citation>
    <scope>NUCLEOTIDE SEQUENCE [LARGE SCALE GENOMIC DNA]</scope>
    <source>
        <strain evidence="1 2">NRRL 20695</strain>
    </source>
</reference>
<keyword evidence="2" id="KW-1185">Reference proteome</keyword>
<evidence type="ECO:0000313" key="1">
    <source>
        <dbReference type="EMBL" id="RGP72348.1"/>
    </source>
</evidence>
<gene>
    <name evidence="1" type="ORF">FLONG3_6832</name>
</gene>
<comment type="caution">
    <text evidence="1">The sequence shown here is derived from an EMBL/GenBank/DDBJ whole genome shotgun (WGS) entry which is preliminary data.</text>
</comment>
<dbReference type="AlphaFoldDB" id="A0A395SIV7"/>
<evidence type="ECO:0000313" key="2">
    <source>
        <dbReference type="Proteomes" id="UP000266234"/>
    </source>
</evidence>
<dbReference type="STRING" id="694270.A0A395SIV7"/>
<organism evidence="1 2">
    <name type="scientific">Fusarium longipes</name>
    <dbReference type="NCBI Taxonomy" id="694270"/>
    <lineage>
        <taxon>Eukaryota</taxon>
        <taxon>Fungi</taxon>
        <taxon>Dikarya</taxon>
        <taxon>Ascomycota</taxon>
        <taxon>Pezizomycotina</taxon>
        <taxon>Sordariomycetes</taxon>
        <taxon>Hypocreomycetidae</taxon>
        <taxon>Hypocreales</taxon>
        <taxon>Nectriaceae</taxon>
        <taxon>Fusarium</taxon>
    </lineage>
</organism>
<name>A0A395SIV7_9HYPO</name>
<protein>
    <submittedName>
        <fullName evidence="1">Transforming growth factor-beta-induced ig-h3</fullName>
    </submittedName>
</protein>
<dbReference type="EMBL" id="PXOG01000149">
    <property type="protein sequence ID" value="RGP72348.1"/>
    <property type="molecule type" value="Genomic_DNA"/>
</dbReference>
<proteinExistence type="predicted"/>
<accession>A0A395SIV7</accession>